<evidence type="ECO:0000313" key="3">
    <source>
        <dbReference type="Proteomes" id="UP000510888"/>
    </source>
</evidence>
<reference evidence="2 3" key="1">
    <citation type="journal article" date="2020" name="Genes (Basel)">
        <title>Genomic Comparison of Insect Gut Symbionts from Divergent Burkholderia Subclades.</title>
        <authorList>
            <person name="Takeshita K."/>
            <person name="Kikuchi Y."/>
        </authorList>
    </citation>
    <scope>NUCLEOTIDE SEQUENCE [LARGE SCALE GENOMIC DNA]</scope>
    <source>
        <strain evidence="2 3">PGU16</strain>
    </source>
</reference>
<gene>
    <name evidence="2" type="ORF">PPGU16_20760</name>
</gene>
<proteinExistence type="predicted"/>
<sequence>MGIRQQPVPGVRQPHAARRAVEQPLANVVLQPPQLHADGRLRACKTHGRRADPARFGDRHKGSEKATVEVTHY</sequence>
<dbReference type="AlphaFoldDB" id="A0A7I8BL70"/>
<evidence type="ECO:0000313" key="2">
    <source>
        <dbReference type="EMBL" id="BCF89009.1"/>
    </source>
</evidence>
<keyword evidence="3" id="KW-1185">Reference proteome</keyword>
<evidence type="ECO:0000256" key="1">
    <source>
        <dbReference type="SAM" id="MobiDB-lite"/>
    </source>
</evidence>
<dbReference type="KEGG" id="plad:PPGU16_20760"/>
<feature type="region of interest" description="Disordered" evidence="1">
    <location>
        <begin position="40"/>
        <end position="73"/>
    </location>
</feature>
<name>A0A7I8BL70_9BURK</name>
<organism evidence="2 3">
    <name type="scientific">Paraburkholderia largidicola</name>
    <dbReference type="NCBI Taxonomy" id="3014751"/>
    <lineage>
        <taxon>Bacteria</taxon>
        <taxon>Pseudomonadati</taxon>
        <taxon>Pseudomonadota</taxon>
        <taxon>Betaproteobacteria</taxon>
        <taxon>Burkholderiales</taxon>
        <taxon>Burkholderiaceae</taxon>
        <taxon>Paraburkholderia</taxon>
    </lineage>
</organism>
<dbReference type="EMBL" id="AP023174">
    <property type="protein sequence ID" value="BCF89009.1"/>
    <property type="molecule type" value="Genomic_DNA"/>
</dbReference>
<dbReference type="Proteomes" id="UP000510888">
    <property type="component" value="Chromosome 1"/>
</dbReference>
<protein>
    <submittedName>
        <fullName evidence="2">Uncharacterized protein</fullName>
    </submittedName>
</protein>
<dbReference type="AntiFam" id="ANF00169">
    <property type="entry name" value="Shadow ORF (opposite dgdR)"/>
</dbReference>
<accession>A0A7I8BL70</accession>
<feature type="compositionally biased region" description="Basic and acidic residues" evidence="1">
    <location>
        <begin position="49"/>
        <end position="73"/>
    </location>
</feature>